<dbReference type="Gene3D" id="2.80.10.50">
    <property type="match status" value="1"/>
</dbReference>
<keyword evidence="3" id="KW-1185">Reference proteome</keyword>
<reference evidence="2" key="2">
    <citation type="submission" date="2022-06" db="UniProtKB">
        <authorList>
            <consortium name="EnsemblMetazoa"/>
        </authorList>
    </citation>
    <scope>IDENTIFICATION</scope>
    <source>
        <strain evidence="2">PS312</strain>
    </source>
</reference>
<accession>A0A8R1UXL3</accession>
<dbReference type="PANTHER" id="PTHR33351:SF1">
    <property type="entry name" value="IG-LIKE DOMAIN-CONTAINING PROTEIN-RELATED"/>
    <property type="match status" value="1"/>
</dbReference>
<dbReference type="GO" id="GO:0015629">
    <property type="term" value="C:actin cytoskeleton"/>
    <property type="evidence" value="ECO:0000318"/>
    <property type="project" value="GO_Central"/>
</dbReference>
<dbReference type="SUPFAM" id="SSF50405">
    <property type="entry name" value="Actin-crosslinking proteins"/>
    <property type="match status" value="1"/>
</dbReference>
<evidence type="ECO:0000313" key="2">
    <source>
        <dbReference type="EnsemblMetazoa" id="PPA43135.1"/>
    </source>
</evidence>
<evidence type="ECO:0000313" key="3">
    <source>
        <dbReference type="Proteomes" id="UP000005239"/>
    </source>
</evidence>
<feature type="compositionally biased region" description="Pro residues" evidence="1">
    <location>
        <begin position="16"/>
        <end position="26"/>
    </location>
</feature>
<protein>
    <submittedName>
        <fullName evidence="2">Uncharacterized protein</fullName>
    </submittedName>
</protein>
<dbReference type="GO" id="GO:0051015">
    <property type="term" value="F:actin filament binding"/>
    <property type="evidence" value="ECO:0000318"/>
    <property type="project" value="GO_Central"/>
</dbReference>
<dbReference type="InterPro" id="IPR008999">
    <property type="entry name" value="Actin-crosslinking"/>
</dbReference>
<dbReference type="CDD" id="cd00257">
    <property type="entry name" value="beta-trefoil_FSCN-like"/>
    <property type="match status" value="1"/>
</dbReference>
<feature type="region of interest" description="Disordered" evidence="1">
    <location>
        <begin position="11"/>
        <end position="30"/>
    </location>
</feature>
<dbReference type="GO" id="GO:0030041">
    <property type="term" value="P:actin filament polymerization"/>
    <property type="evidence" value="ECO:0000318"/>
    <property type="project" value="GO_Central"/>
</dbReference>
<proteinExistence type="predicted"/>
<dbReference type="AlphaFoldDB" id="A0A2A6CD90"/>
<dbReference type="PANTHER" id="PTHR33351">
    <property type="entry name" value="HISACTOPHILIN-1-RELATED"/>
    <property type="match status" value="1"/>
</dbReference>
<name>A0A2A6CD90_PRIPA</name>
<sequence>MPENLRCERWKLEPCTPAPPSPPSPSANPTIMDELLADGGRRRFMAYNEWYLSDQPPRFWEFGRSQLLFPEDPEKKQQWIIVKMNATEIAIKSVGGSYIGHGVLNEGVIAYEAKEWEMLTPVKNEDDSWSFKSRWNRWLSGGGYSHGYLDFMPSNLKCERWKLKPCTAHERAIGRRGLRRLKASNDR</sequence>
<dbReference type="EnsemblMetazoa" id="PPA43135.1">
    <property type="protein sequence ID" value="PPA43135.1"/>
    <property type="gene ID" value="WBGene00281504"/>
</dbReference>
<reference evidence="3" key="1">
    <citation type="journal article" date="2008" name="Nat. Genet.">
        <title>The Pristionchus pacificus genome provides a unique perspective on nematode lifestyle and parasitism.</title>
        <authorList>
            <person name="Dieterich C."/>
            <person name="Clifton S.W."/>
            <person name="Schuster L.N."/>
            <person name="Chinwalla A."/>
            <person name="Delehaunty K."/>
            <person name="Dinkelacker I."/>
            <person name="Fulton L."/>
            <person name="Fulton R."/>
            <person name="Godfrey J."/>
            <person name="Minx P."/>
            <person name="Mitreva M."/>
            <person name="Roeseler W."/>
            <person name="Tian H."/>
            <person name="Witte H."/>
            <person name="Yang S.P."/>
            <person name="Wilson R.K."/>
            <person name="Sommer R.J."/>
        </authorList>
    </citation>
    <scope>NUCLEOTIDE SEQUENCE [LARGE SCALE GENOMIC DNA]</scope>
    <source>
        <strain evidence="3">PS312</strain>
    </source>
</reference>
<dbReference type="Proteomes" id="UP000005239">
    <property type="component" value="Unassembled WGS sequence"/>
</dbReference>
<accession>A0A2A6CD90</accession>
<organism evidence="2 3">
    <name type="scientific">Pristionchus pacificus</name>
    <name type="common">Parasitic nematode worm</name>
    <dbReference type="NCBI Taxonomy" id="54126"/>
    <lineage>
        <taxon>Eukaryota</taxon>
        <taxon>Metazoa</taxon>
        <taxon>Ecdysozoa</taxon>
        <taxon>Nematoda</taxon>
        <taxon>Chromadorea</taxon>
        <taxon>Rhabditida</taxon>
        <taxon>Rhabditina</taxon>
        <taxon>Diplogasteromorpha</taxon>
        <taxon>Diplogasteroidea</taxon>
        <taxon>Neodiplogasteridae</taxon>
        <taxon>Pristionchus</taxon>
    </lineage>
</organism>
<dbReference type="InterPro" id="IPR052883">
    <property type="entry name" value="Hisactophilin"/>
</dbReference>
<evidence type="ECO:0000256" key="1">
    <source>
        <dbReference type="SAM" id="MobiDB-lite"/>
    </source>
</evidence>
<gene>
    <name evidence="2" type="primary">WBGene00281504</name>
</gene>